<feature type="compositionally biased region" description="Polar residues" evidence="1">
    <location>
        <begin position="2591"/>
        <end position="2600"/>
    </location>
</feature>
<feature type="compositionally biased region" description="Basic and acidic residues" evidence="1">
    <location>
        <begin position="916"/>
        <end position="926"/>
    </location>
</feature>
<feature type="region of interest" description="Disordered" evidence="1">
    <location>
        <begin position="1112"/>
        <end position="1153"/>
    </location>
</feature>
<evidence type="ECO:0000259" key="2">
    <source>
        <dbReference type="PROSITE" id="PS00028"/>
    </source>
</evidence>
<gene>
    <name evidence="3" type="ORF">X777_15633</name>
</gene>
<dbReference type="OrthoDB" id="7701774at2759"/>
<feature type="compositionally biased region" description="Basic and acidic residues" evidence="1">
    <location>
        <begin position="1192"/>
        <end position="1206"/>
    </location>
</feature>
<feature type="compositionally biased region" description="Polar residues" evidence="1">
    <location>
        <begin position="2359"/>
        <end position="2370"/>
    </location>
</feature>
<keyword evidence="4" id="KW-1185">Reference proteome</keyword>
<feature type="region of interest" description="Disordered" evidence="1">
    <location>
        <begin position="3046"/>
        <end position="3067"/>
    </location>
</feature>
<dbReference type="InterPro" id="IPR013087">
    <property type="entry name" value="Znf_C2H2_type"/>
</dbReference>
<feature type="compositionally biased region" description="Basic and acidic residues" evidence="1">
    <location>
        <begin position="535"/>
        <end position="544"/>
    </location>
</feature>
<feature type="compositionally biased region" description="Basic and acidic residues" evidence="1">
    <location>
        <begin position="1790"/>
        <end position="1802"/>
    </location>
</feature>
<protein>
    <recommendedName>
        <fullName evidence="2">C2H2-type domain-containing protein</fullName>
    </recommendedName>
</protein>
<feature type="compositionally biased region" description="Polar residues" evidence="1">
    <location>
        <begin position="1014"/>
        <end position="1030"/>
    </location>
</feature>
<feature type="region of interest" description="Disordered" evidence="1">
    <location>
        <begin position="2285"/>
        <end position="2306"/>
    </location>
</feature>
<feature type="compositionally biased region" description="Basic and acidic residues" evidence="1">
    <location>
        <begin position="2964"/>
        <end position="2988"/>
    </location>
</feature>
<dbReference type="EMBL" id="KK107804">
    <property type="protein sequence ID" value="EZA47567.1"/>
    <property type="molecule type" value="Genomic_DNA"/>
</dbReference>
<feature type="compositionally biased region" description="Polar residues" evidence="1">
    <location>
        <begin position="2880"/>
        <end position="2889"/>
    </location>
</feature>
<feature type="compositionally biased region" description="Polar residues" evidence="1">
    <location>
        <begin position="1984"/>
        <end position="1993"/>
    </location>
</feature>
<feature type="compositionally biased region" description="Basic and acidic residues" evidence="1">
    <location>
        <begin position="2892"/>
        <end position="2926"/>
    </location>
</feature>
<feature type="domain" description="C2H2-type" evidence="2">
    <location>
        <begin position="3156"/>
        <end position="3178"/>
    </location>
</feature>
<evidence type="ECO:0000313" key="4">
    <source>
        <dbReference type="Proteomes" id="UP000053097"/>
    </source>
</evidence>
<dbReference type="Proteomes" id="UP000053097">
    <property type="component" value="Unassembled WGS sequence"/>
</dbReference>
<organism evidence="3 4">
    <name type="scientific">Ooceraea biroi</name>
    <name type="common">Clonal raider ant</name>
    <name type="synonym">Cerapachys biroi</name>
    <dbReference type="NCBI Taxonomy" id="2015173"/>
    <lineage>
        <taxon>Eukaryota</taxon>
        <taxon>Metazoa</taxon>
        <taxon>Ecdysozoa</taxon>
        <taxon>Arthropoda</taxon>
        <taxon>Hexapoda</taxon>
        <taxon>Insecta</taxon>
        <taxon>Pterygota</taxon>
        <taxon>Neoptera</taxon>
        <taxon>Endopterygota</taxon>
        <taxon>Hymenoptera</taxon>
        <taxon>Apocrita</taxon>
        <taxon>Aculeata</taxon>
        <taxon>Formicoidea</taxon>
        <taxon>Formicidae</taxon>
        <taxon>Dorylinae</taxon>
        <taxon>Ooceraea</taxon>
    </lineage>
</organism>
<feature type="compositionally biased region" description="Basic and acidic residues" evidence="1">
    <location>
        <begin position="1124"/>
        <end position="1140"/>
    </location>
</feature>
<feature type="region of interest" description="Disordered" evidence="1">
    <location>
        <begin position="525"/>
        <end position="549"/>
    </location>
</feature>
<dbReference type="PROSITE" id="PS00028">
    <property type="entry name" value="ZINC_FINGER_C2H2_1"/>
    <property type="match status" value="1"/>
</dbReference>
<feature type="compositionally biased region" description="Basic and acidic residues" evidence="1">
    <location>
        <begin position="1815"/>
        <end position="1834"/>
    </location>
</feature>
<feature type="region of interest" description="Disordered" evidence="1">
    <location>
        <begin position="1172"/>
        <end position="1206"/>
    </location>
</feature>
<reference evidence="3 4" key="1">
    <citation type="journal article" date="2014" name="Curr. Biol.">
        <title>The genome of the clonal raider ant Cerapachys biroi.</title>
        <authorList>
            <person name="Oxley P.R."/>
            <person name="Ji L."/>
            <person name="Fetter-Pruneda I."/>
            <person name="McKenzie S.K."/>
            <person name="Li C."/>
            <person name="Hu H."/>
            <person name="Zhang G."/>
            <person name="Kronauer D.J."/>
        </authorList>
    </citation>
    <scope>NUCLEOTIDE SEQUENCE [LARGE SCALE GENOMIC DNA]</scope>
</reference>
<feature type="region of interest" description="Disordered" evidence="1">
    <location>
        <begin position="362"/>
        <end position="395"/>
    </location>
</feature>
<feature type="compositionally biased region" description="Basic and acidic residues" evidence="1">
    <location>
        <begin position="954"/>
        <end position="967"/>
    </location>
</feature>
<feature type="compositionally biased region" description="Basic and acidic residues" evidence="1">
    <location>
        <begin position="1004"/>
        <end position="1013"/>
    </location>
</feature>
<accession>A0A026VUY6</accession>
<name>A0A026VUY6_OOCBI</name>
<feature type="region of interest" description="Disordered" evidence="1">
    <location>
        <begin position="945"/>
        <end position="983"/>
    </location>
</feature>
<feature type="compositionally biased region" description="Polar residues" evidence="1">
    <location>
        <begin position="2779"/>
        <end position="2789"/>
    </location>
</feature>
<evidence type="ECO:0000313" key="3">
    <source>
        <dbReference type="EMBL" id="EZA47567.1"/>
    </source>
</evidence>
<proteinExistence type="predicted"/>
<feature type="compositionally biased region" description="Polar residues" evidence="1">
    <location>
        <begin position="901"/>
        <end position="915"/>
    </location>
</feature>
<feature type="compositionally biased region" description="Basic and acidic residues" evidence="1">
    <location>
        <begin position="1857"/>
        <end position="1869"/>
    </location>
</feature>
<feature type="region of interest" description="Disordered" evidence="1">
    <location>
        <begin position="2779"/>
        <end position="2832"/>
    </location>
</feature>
<feature type="region of interest" description="Disordered" evidence="1">
    <location>
        <begin position="1762"/>
        <end position="1993"/>
    </location>
</feature>
<dbReference type="OMA" id="YCNLCER"/>
<feature type="compositionally biased region" description="Polar residues" evidence="1">
    <location>
        <begin position="3046"/>
        <end position="3055"/>
    </location>
</feature>
<feature type="compositionally biased region" description="Basic and acidic residues" evidence="1">
    <location>
        <begin position="2794"/>
        <end position="2814"/>
    </location>
</feature>
<evidence type="ECO:0000256" key="1">
    <source>
        <dbReference type="SAM" id="MobiDB-lite"/>
    </source>
</evidence>
<feature type="region of interest" description="Disordered" evidence="1">
    <location>
        <begin position="2165"/>
        <end position="2207"/>
    </location>
</feature>
<feature type="region of interest" description="Disordered" evidence="1">
    <location>
        <begin position="1004"/>
        <end position="1040"/>
    </location>
</feature>
<feature type="region of interest" description="Disordered" evidence="1">
    <location>
        <begin position="2359"/>
        <end position="2442"/>
    </location>
</feature>
<feature type="compositionally biased region" description="Basic and acidic residues" evidence="1">
    <location>
        <begin position="2561"/>
        <end position="2589"/>
    </location>
</feature>
<feature type="compositionally biased region" description="Polar residues" evidence="1">
    <location>
        <begin position="2989"/>
        <end position="3005"/>
    </location>
</feature>
<feature type="region of interest" description="Disordered" evidence="1">
    <location>
        <begin position="2879"/>
        <end position="3006"/>
    </location>
</feature>
<feature type="compositionally biased region" description="Basic and acidic residues" evidence="1">
    <location>
        <begin position="1394"/>
        <end position="1408"/>
    </location>
</feature>
<feature type="compositionally biased region" description="Basic and acidic residues" evidence="1">
    <location>
        <begin position="1971"/>
        <end position="1983"/>
    </location>
</feature>
<feature type="compositionally biased region" description="Basic and acidic residues" evidence="1">
    <location>
        <begin position="2195"/>
        <end position="2207"/>
    </location>
</feature>
<feature type="region of interest" description="Disordered" evidence="1">
    <location>
        <begin position="1316"/>
        <end position="1337"/>
    </location>
</feature>
<feature type="region of interest" description="Disordered" evidence="1">
    <location>
        <begin position="2533"/>
        <end position="2600"/>
    </location>
</feature>
<feature type="compositionally biased region" description="Basic and acidic residues" evidence="1">
    <location>
        <begin position="2533"/>
        <end position="2543"/>
    </location>
</feature>
<feature type="compositionally biased region" description="Basic and acidic residues" evidence="1">
    <location>
        <begin position="1316"/>
        <end position="1333"/>
    </location>
</feature>
<sequence length="3235" mass="357905">MNYGGNMPDWHQYNSPQAGISDVTSTAQNVNSGHLPFISSINSSCPTQLNGLNLGSDGLEKHQSDPNFNPRHFQQHLPANLSHGHNATDNAPLASMVQMQNCIGHYGPSSTRNPMVDNLNGPMDPRNTAMTGLNEELSYRSNQVPLSGPMSHMNGPSVMSMSAPHGPIGPRSANASSNSHAASRTGPPPPSSFVACKAPCCNPDPNYQQWEKYCSYQNNAYRENIRTNGYQADARRFGGDFNFRKDNFDGKEILPPASAPNASDHRRNFPDFKYRKERAVSRSYPSNSGMLHSYPSMQNYNYAGDYQKYPYPNIKEYPKANSMSVPPSQSMVKHQQEQSFAHQQKYNKSMSYQNNGAMMSTSVPNPNMLPSAQNSYFNSQQYPRNPSTDTSQHDCQAATNDSATTMMNARMQPSNMHAQYQQVYQQKLAMQRFSMENHLREMTRIPGYQSHPKYKECVLRYREILKLQQSVAYQGQMPSQPQTQQSCVAATTVNTAVPSINLQFDQNGVLINSNYIPEGFPRMQQVSNSQASDNLVDKQGKQDDGNPAEMMNHNVQKREQLVSQQHDNQAIVLCAKGMQPQDRYSVQKNLNQSQFEMQAPGNEDFSDLSASASDAAARQKMPKQFADKPELDVRQFLANWDESEDEDGANANLPSAVLSDSTPVVVVGYENVDLSAKTLEGLEGSKSGRITTDVITFENQDKSNVSVMPAQDCLTISYASAENVEVTKDPACKEIAKESIVQPGSHIIQCISNGPDEVPTIHIVDNLEIGSILQVTNGQVTETLGGQDALSFLQDNAKVQASTITIETDKFKKTNGNSESAADYNASKEEYVVENSSPAEAVEGGTSQAAQGGDQRVTALPASVKSNLDSAQDVNLKKQNSFASEESHNPDDISLPDLHTSECTPISTTLNTPIHSDTEESSERVQDLTISTNPIEIIQNSPMISFTQSPTKSEPYDHLSNEGEARNRSAGSLESRYQTEDRNNDVLDHDAVLGTFEFSANVNKDESTAENGKESASLNGDAVSANNSGRTFLDGEAERSEATSVCMTLTSGEYELKIVSAQNVGTSSKSTREYKSSSLDCHANESQTAAVASKTAADDNCSTKIVKTNPSALLGAKRSTSSNDKLRKRETSDKSAKEDSSSENNGNKSLKIDAKDLKNSWQIIKDHKKSILNDQANSHHARKCSPANATEKSNEIMHQDKHRGKSDILRNKPRIIDNVSIDDSGERMRLLKEYRRIKHKSSTMEIQGKSKVCSSSDPDEHSVLQVPSDKQLCQKDGKFKLAEEREKKNANILKKFVTKNVNPDFAIQVTNVNLKRKDNDEQKESQRSGEETKNSGPLDAIKIEINVSCTERNTTEKLLHENIKNAVAETIGHLTSSISSGARSNSANLKEIQCDKDGLDGREKRNRSQPEASTYNEVRKDQSNAEVMKYKSLITACKEDIAMDETSGSLIPRKKRSSSSERELIHDNGNISINTETALSSAETLKPEHAMVRRRSIHQDTERKAVAANFSGSDDLKTPSEKKEYQEATVASACRNVRNLQDDIASRLNAIPSTSSSTVDPSLENANYDNPTHFDYNHFDVAPNENLDVNDKRTDRWKRPRKDDGKFNNFEPYETASVYVNPIFFSADKLENLNTVPVYTTKDGKITYSPNPRFTYRELLMEARAKDNYGSARESSYFASSPLDYNCSRLRKVFKRNREVLTAIRKRSEIDFADGKLQSAAKHVNYLPNKNAALKSAHCAKARGTPHLEFFNDDADKLYANRNKQESQPDEIQSDTTALVEEARSCSSKAADKNTHGTEEGRGSPSDDNDQETLEAEHLTGNDAHVHGQEDKSAAESANAKRVSNSSPTEVALPESNAERLSDEPKCTEATEESALNDADEVDDSAKNNSDSAVDETTACQEVSSAPVGGKANDEDTFMAKSISPEVDFGERNEQNGACSEETSKEPIVPQGLSDVALTERPQLDEEDTEQQSRKLDVEREVTEASSLGNEATNVDEVDDCNAAMTPKPVASLDLLAISTEKSVCDLFTSETPEQNISEFTVIKSIIAGDKKNEHQEPETKDGAKVCDSMIDSKLLCMDSSDCGIYAEDKCALTRMSEHDFTEEDSMVPMEWETSQIQEDAVNRLCSMDESSIDFAAAAANSLQDSSLLHNLSLSIPVKESTTPETAVAIESRSSVSAPAIEPPPEMEKMTPSNEGDKEQASSSEHEKMACLPATDCNAGTKMVPKLVIKKSDIDNMIHKSLLKRGCQPKIPKMIIRNARSRPGTPSIESVHEEVPVQINISDRMSRASEEPCENDSESSLQESNDYRSKIPKMKIKLDDKHSNKIMRAEDTTELSVKRKNIKKTIPKVKIKNSSRIDLSDNSVCSTTSQDSRKSLEKYEEKIPILKLKKQERNRSSSPEASRKRQGSSHSEMPSKKCKRSGRDETGHSTRRGNFPDSRTVLPECETSKSPLACISEKIPKVIIKRTSASAEFKCELSKGCKDIIAKSAKWQPAVKLERYQVLDSIVKDLKASHSSISARIIDKIFAKRRDSHHQGKKDDYKLSRSSSMSNLLPVKHKQRRMTESFDTHHKQAAKKTEDETVSEQKLDQKSAPTRHSSSSANFKIALKELKTTPKIETCFVKLPDLNEISSKEISIKKQIKEQRDDPFLSKEEIVAIKKEPLSDCPSDVANNCNPRGDGSLLKDASVLDTFELDRNAVIKIESSDESQSTIEILPASPDGPDELESQIIEDGDSELYSADAIPTQFELELEIADHSSTDLLDVTMPKLDPVANYSSRCAPTKESCSNQIPKRYSKSELSPRSKNSPGRDKHAEVDVTGSDKSSPDDNDLINSAREVSPKCTCSEEADSTKRNFCCNDSLIKEVLAAKETLKKCLSKSRCENGSAQSNARPKTAAEKKQGSSFDLKRLSETHSKSSDGPQDCRDDVTSQRVSVSAAGKRNKTETTANTTTEKSDQKHSKQGKSCSVREKSSEKRDKESHPKETTKDARECTTSLETLKRATSNEGPTRTICLGEKRRHSANPDNGILQLQDSQRKELSAYKIPKISRSTDQGSNAGSKAKDVKPKMENMPILEPEIAVSFDANSDADSSRSPPMITHQDGDLDVAESKLVDEKIITLDSKETNDIKDMCKKGEISITDFITQLACHEKATIKHRRYCNLCERWFPTTSRHRRHLAGYQHRHIELTQRRSIHALFMLFTGKPCPRLLPANVARNDCSLGELTPLQIAVQVRGSPSAR</sequence>
<feature type="compositionally biased region" description="Basic and acidic residues" evidence="1">
    <location>
        <begin position="2371"/>
        <end position="2395"/>
    </location>
</feature>
<feature type="region of interest" description="Disordered" evidence="1">
    <location>
        <begin position="879"/>
        <end position="926"/>
    </location>
</feature>
<feature type="region of interest" description="Disordered" evidence="1">
    <location>
        <begin position="1394"/>
        <end position="1420"/>
    </location>
</feature>
<feature type="compositionally biased region" description="Low complexity" evidence="1">
    <location>
        <begin position="172"/>
        <end position="183"/>
    </location>
</feature>
<feature type="region of interest" description="Disordered" evidence="1">
    <location>
        <begin position="163"/>
        <end position="189"/>
    </location>
</feature>